<proteinExistence type="predicted"/>
<dbReference type="Pfam" id="PF13559">
    <property type="entry name" value="DUF4129"/>
    <property type="match status" value="1"/>
</dbReference>
<reference evidence="3 4" key="1">
    <citation type="submission" date="2017-11" db="EMBL/GenBank/DDBJ databases">
        <title>Genomic Encyclopedia of Archaeal and Bacterial Type Strains, Phase II (KMG-II): From Individual Species to Whole Genera.</title>
        <authorList>
            <person name="Goeker M."/>
        </authorList>
    </citation>
    <scope>NUCLEOTIDE SEQUENCE [LARGE SCALE GENOMIC DNA]</scope>
    <source>
        <strain evidence="3 4">DSM 25625</strain>
    </source>
</reference>
<dbReference type="AlphaFoldDB" id="A0A2M9BUR7"/>
<protein>
    <submittedName>
        <fullName evidence="3">Uncharacterized protein DUF4129</fullName>
    </submittedName>
</protein>
<evidence type="ECO:0000313" key="4">
    <source>
        <dbReference type="Proteomes" id="UP000230161"/>
    </source>
</evidence>
<keyword evidence="1" id="KW-0472">Membrane</keyword>
<gene>
    <name evidence="3" type="ORF">CLV54_2639</name>
</gene>
<comment type="caution">
    <text evidence="3">The sequence shown here is derived from an EMBL/GenBank/DDBJ whole genome shotgun (WGS) entry which is preliminary data.</text>
</comment>
<evidence type="ECO:0000313" key="3">
    <source>
        <dbReference type="EMBL" id="PJJ61689.1"/>
    </source>
</evidence>
<sequence>MIAPLLALSAALASARSEVPVDPDAPEARQWLLDELGKPQYQAARPNWFDELAQSIWEWFQSLTVPDGSAFGGLVPLIVIVLVAAAVVVAVLVFGLPRLNRRAPRSVPLFGAHDDRTAEQLRAAAQNAAAGGRWNDAVQDLFRALARSLVDRTVVLVTPGTTAHEFAVRAGAGFPDHAAELLAVSRIFDGVRYLGETATLERYESVRALDAALTASTPAGHESRATVSA</sequence>
<keyword evidence="1" id="KW-1133">Transmembrane helix</keyword>
<feature type="transmembrane region" description="Helical" evidence="1">
    <location>
        <begin position="70"/>
        <end position="96"/>
    </location>
</feature>
<keyword evidence="4" id="KW-1185">Reference proteome</keyword>
<keyword evidence="1" id="KW-0812">Transmembrane</keyword>
<dbReference type="InterPro" id="IPR025403">
    <property type="entry name" value="TgpA-like_C"/>
</dbReference>
<evidence type="ECO:0000259" key="2">
    <source>
        <dbReference type="Pfam" id="PF13559"/>
    </source>
</evidence>
<accession>A0A2M9BUR7</accession>
<feature type="domain" description="Protein-glutamine gamma-glutamyltransferase-like C-terminal" evidence="2">
    <location>
        <begin position="141"/>
        <end position="210"/>
    </location>
</feature>
<evidence type="ECO:0000256" key="1">
    <source>
        <dbReference type="SAM" id="Phobius"/>
    </source>
</evidence>
<dbReference type="Proteomes" id="UP000230161">
    <property type="component" value="Unassembled WGS sequence"/>
</dbReference>
<dbReference type="EMBL" id="PGFB01000004">
    <property type="protein sequence ID" value="PJJ61689.1"/>
    <property type="molecule type" value="Genomic_DNA"/>
</dbReference>
<organism evidence="3 4">
    <name type="scientific">Compostimonas suwonensis</name>
    <dbReference type="NCBI Taxonomy" id="1048394"/>
    <lineage>
        <taxon>Bacteria</taxon>
        <taxon>Bacillati</taxon>
        <taxon>Actinomycetota</taxon>
        <taxon>Actinomycetes</taxon>
        <taxon>Micrococcales</taxon>
        <taxon>Microbacteriaceae</taxon>
        <taxon>Compostimonas</taxon>
    </lineage>
</organism>
<name>A0A2M9BUR7_9MICO</name>